<feature type="signal peptide" evidence="8">
    <location>
        <begin position="1"/>
        <end position="22"/>
    </location>
</feature>
<dbReference type="PRINTS" id="PR00421">
    <property type="entry name" value="THIOREDOXIN"/>
</dbReference>
<dbReference type="PROSITE" id="PS51352">
    <property type="entry name" value="THIOREDOXIN_2"/>
    <property type="match status" value="1"/>
</dbReference>
<proteinExistence type="predicted"/>
<keyword evidence="8" id="KW-0732">Signal</keyword>
<comment type="subcellular location">
    <subcellularLocation>
        <location evidence="2">Endoplasmic reticulum lumen</location>
    </subcellularLocation>
</comment>
<keyword evidence="4" id="KW-1015">Disulfide bond</keyword>
<feature type="region of interest" description="Disordered" evidence="7">
    <location>
        <begin position="243"/>
        <end position="299"/>
    </location>
</feature>
<evidence type="ECO:0000256" key="5">
    <source>
        <dbReference type="ARBA" id="ARBA00023235"/>
    </source>
</evidence>
<dbReference type="Pfam" id="PF00085">
    <property type="entry name" value="Thioredoxin"/>
    <property type="match status" value="1"/>
</dbReference>
<feature type="compositionally biased region" description="Low complexity" evidence="7">
    <location>
        <begin position="263"/>
        <end position="295"/>
    </location>
</feature>
<accession>A0AA38SCF7</accession>
<dbReference type="GO" id="GO:0005788">
    <property type="term" value="C:endoplasmic reticulum lumen"/>
    <property type="evidence" value="ECO:0007669"/>
    <property type="project" value="UniProtKB-SubCell"/>
</dbReference>
<name>A0AA38SCF7_9PEZI</name>
<evidence type="ECO:0000259" key="9">
    <source>
        <dbReference type="PROSITE" id="PS51352"/>
    </source>
</evidence>
<sequence>MHHQALCAVAVALLSTLPGAQAGLYGKKSPVLQVDAKSYDRLIAKSNHTSIVEFYAPWCGHCQNLQPAYEKAAQKLQGLAKVAAVDCDDDANKQLCGSMGVKGFPTLKIVRPRKGGGGKPTVEDYNGQRTAAAIVEAVVGSINNHVKKITDKDVDAFLSDKNDTAKAILFTDKGTTSPLIKSIAIDFLDVVTIAQARNKEAKTVELFGIEKFPTLVLLPGGDKEAVVYDGELKKDAIVKFLSQAGEPNPDPAPPKEKAKKAKSASSSKAKSKTASSESSSATADAAEEAPTQEAPVIIESAPPIPAINTPEKLVKECLTEKSSTCVLAFVPSTHGEKAKEALQSLSELAWKYAKGHRLFPMYEVAKENKGAASLIESLGLTNEVELIAINARRGWWRRYEGEDFSQQGVESWIDAIRLSEGVKKKLPEGLIAISLEESAAEEAAPQATVEATPEATESSSTAEEPAPVTPEADATTQSPASEATEATEPTPETETAVHDEL</sequence>
<evidence type="ECO:0000256" key="3">
    <source>
        <dbReference type="ARBA" id="ARBA00012723"/>
    </source>
</evidence>
<dbReference type="Proteomes" id="UP001174691">
    <property type="component" value="Unassembled WGS sequence"/>
</dbReference>
<dbReference type="PROSITE" id="PS00194">
    <property type="entry name" value="THIOREDOXIN_1"/>
    <property type="match status" value="1"/>
</dbReference>
<dbReference type="CDD" id="cd02981">
    <property type="entry name" value="PDI_b_family"/>
    <property type="match status" value="1"/>
</dbReference>
<evidence type="ECO:0000313" key="10">
    <source>
        <dbReference type="EMBL" id="KAJ9155862.1"/>
    </source>
</evidence>
<dbReference type="Gene3D" id="3.40.30.10">
    <property type="entry name" value="Glutaredoxin"/>
    <property type="match status" value="2"/>
</dbReference>
<feature type="domain" description="Thioredoxin" evidence="9">
    <location>
        <begin position="11"/>
        <end position="144"/>
    </location>
</feature>
<dbReference type="SUPFAM" id="SSF52833">
    <property type="entry name" value="Thioredoxin-like"/>
    <property type="match status" value="2"/>
</dbReference>
<dbReference type="Pfam" id="PF24541">
    <property type="entry name" value="Thioredox_PDIA6_C"/>
    <property type="match status" value="1"/>
</dbReference>
<gene>
    <name evidence="10" type="ORF">NKR19_g4348</name>
</gene>
<dbReference type="PANTHER" id="PTHR45815:SF3">
    <property type="entry name" value="PROTEIN DISULFIDE-ISOMERASE A6"/>
    <property type="match status" value="1"/>
</dbReference>
<keyword evidence="5" id="KW-0413">Isomerase</keyword>
<dbReference type="EC" id="5.3.4.1" evidence="3"/>
<dbReference type="EMBL" id="JANBVN010000054">
    <property type="protein sequence ID" value="KAJ9155862.1"/>
    <property type="molecule type" value="Genomic_DNA"/>
</dbReference>
<feature type="chain" id="PRO_5041270547" description="protein disulfide-isomerase" evidence="8">
    <location>
        <begin position="23"/>
        <end position="501"/>
    </location>
</feature>
<dbReference type="InterPro" id="IPR017937">
    <property type="entry name" value="Thioredoxin_CS"/>
</dbReference>
<organism evidence="10 11">
    <name type="scientific">Coniochaeta hoffmannii</name>
    <dbReference type="NCBI Taxonomy" id="91930"/>
    <lineage>
        <taxon>Eukaryota</taxon>
        <taxon>Fungi</taxon>
        <taxon>Dikarya</taxon>
        <taxon>Ascomycota</taxon>
        <taxon>Pezizomycotina</taxon>
        <taxon>Sordariomycetes</taxon>
        <taxon>Sordariomycetidae</taxon>
        <taxon>Coniochaetales</taxon>
        <taxon>Coniochaetaceae</taxon>
        <taxon>Coniochaeta</taxon>
    </lineage>
</organism>
<dbReference type="GO" id="GO:0003756">
    <property type="term" value="F:protein disulfide isomerase activity"/>
    <property type="evidence" value="ECO:0007669"/>
    <property type="project" value="UniProtKB-EC"/>
</dbReference>
<evidence type="ECO:0000256" key="8">
    <source>
        <dbReference type="SAM" id="SignalP"/>
    </source>
</evidence>
<dbReference type="AlphaFoldDB" id="A0AA38SCF7"/>
<dbReference type="GO" id="GO:0034976">
    <property type="term" value="P:response to endoplasmic reticulum stress"/>
    <property type="evidence" value="ECO:0007669"/>
    <property type="project" value="TreeGrafter"/>
</dbReference>
<feature type="compositionally biased region" description="Low complexity" evidence="7">
    <location>
        <begin position="441"/>
        <end position="466"/>
    </location>
</feature>
<keyword evidence="11" id="KW-1185">Reference proteome</keyword>
<dbReference type="CDD" id="cd03002">
    <property type="entry name" value="PDI_a_MPD1_like"/>
    <property type="match status" value="1"/>
</dbReference>
<dbReference type="InterPro" id="IPR036249">
    <property type="entry name" value="Thioredoxin-like_sf"/>
</dbReference>
<evidence type="ECO:0000313" key="11">
    <source>
        <dbReference type="Proteomes" id="UP001174691"/>
    </source>
</evidence>
<dbReference type="PANTHER" id="PTHR45815">
    <property type="entry name" value="PROTEIN DISULFIDE-ISOMERASE A6"/>
    <property type="match status" value="1"/>
</dbReference>
<feature type="region of interest" description="Disordered" evidence="7">
    <location>
        <begin position="437"/>
        <end position="501"/>
    </location>
</feature>
<comment type="caution">
    <text evidence="10">The sequence shown here is derived from an EMBL/GenBank/DDBJ whole genome shotgun (WGS) entry which is preliminary data.</text>
</comment>
<evidence type="ECO:0000256" key="4">
    <source>
        <dbReference type="ARBA" id="ARBA00023157"/>
    </source>
</evidence>
<protein>
    <recommendedName>
        <fullName evidence="3">protein disulfide-isomerase</fullName>
        <ecNumber evidence="3">5.3.4.1</ecNumber>
    </recommendedName>
</protein>
<evidence type="ECO:0000256" key="7">
    <source>
        <dbReference type="SAM" id="MobiDB-lite"/>
    </source>
</evidence>
<feature type="compositionally biased region" description="Low complexity" evidence="7">
    <location>
        <begin position="474"/>
        <end position="494"/>
    </location>
</feature>
<reference evidence="10" key="1">
    <citation type="submission" date="2022-07" db="EMBL/GenBank/DDBJ databases">
        <title>Fungi with potential for degradation of polypropylene.</title>
        <authorList>
            <person name="Gostincar C."/>
        </authorList>
    </citation>
    <scope>NUCLEOTIDE SEQUENCE</scope>
    <source>
        <strain evidence="10">EXF-13287</strain>
    </source>
</reference>
<evidence type="ECO:0000256" key="1">
    <source>
        <dbReference type="ARBA" id="ARBA00001182"/>
    </source>
</evidence>
<comment type="catalytic activity">
    <reaction evidence="1">
        <text>Catalyzes the rearrangement of -S-S- bonds in proteins.</text>
        <dbReference type="EC" id="5.3.4.1"/>
    </reaction>
</comment>
<dbReference type="GO" id="GO:0015035">
    <property type="term" value="F:protein-disulfide reductase activity"/>
    <property type="evidence" value="ECO:0007669"/>
    <property type="project" value="TreeGrafter"/>
</dbReference>
<dbReference type="InterPro" id="IPR057305">
    <property type="entry name" value="Thioredox_PDIA6_C"/>
</dbReference>
<evidence type="ECO:0000256" key="2">
    <source>
        <dbReference type="ARBA" id="ARBA00004319"/>
    </source>
</evidence>
<dbReference type="InterPro" id="IPR013766">
    <property type="entry name" value="Thioredoxin_domain"/>
</dbReference>
<evidence type="ECO:0000256" key="6">
    <source>
        <dbReference type="ARBA" id="ARBA00023284"/>
    </source>
</evidence>
<keyword evidence="6" id="KW-0676">Redox-active center</keyword>